<organism evidence="3 4">
    <name type="scientific">Hermetia illucens</name>
    <name type="common">Black soldier fly</name>
    <dbReference type="NCBI Taxonomy" id="343691"/>
    <lineage>
        <taxon>Eukaryota</taxon>
        <taxon>Metazoa</taxon>
        <taxon>Ecdysozoa</taxon>
        <taxon>Arthropoda</taxon>
        <taxon>Hexapoda</taxon>
        <taxon>Insecta</taxon>
        <taxon>Pterygota</taxon>
        <taxon>Neoptera</taxon>
        <taxon>Endopterygota</taxon>
        <taxon>Diptera</taxon>
        <taxon>Brachycera</taxon>
        <taxon>Stratiomyomorpha</taxon>
        <taxon>Stratiomyidae</taxon>
        <taxon>Hermetiinae</taxon>
        <taxon>Hermetia</taxon>
    </lineage>
</organism>
<dbReference type="InParanoid" id="A0A7R8USL1"/>
<dbReference type="Gene3D" id="2.60.120.650">
    <property type="entry name" value="Cupin"/>
    <property type="match status" value="1"/>
</dbReference>
<feature type="transmembrane region" description="Helical" evidence="1">
    <location>
        <begin position="45"/>
        <end position="65"/>
    </location>
</feature>
<dbReference type="SUPFAM" id="SSF51197">
    <property type="entry name" value="Clavaminate synthase-like"/>
    <property type="match status" value="1"/>
</dbReference>
<dbReference type="Proteomes" id="UP000594454">
    <property type="component" value="Chromosome 3"/>
</dbReference>
<evidence type="ECO:0000313" key="4">
    <source>
        <dbReference type="Proteomes" id="UP000594454"/>
    </source>
</evidence>
<proteinExistence type="predicted"/>
<dbReference type="EMBL" id="LR899011">
    <property type="protein sequence ID" value="CAD7086274.1"/>
    <property type="molecule type" value="Genomic_DNA"/>
</dbReference>
<dbReference type="PANTHER" id="PTHR12480:SF19">
    <property type="entry name" value="CUPIN-LIKE DOMAIN-CONTAINING PROTEIN"/>
    <property type="match status" value="1"/>
</dbReference>
<dbReference type="InterPro" id="IPR003347">
    <property type="entry name" value="JmjC_dom"/>
</dbReference>
<keyword evidence="1" id="KW-0472">Membrane</keyword>
<dbReference type="FunCoup" id="A0A7R8USL1">
    <property type="interactions" value="7"/>
</dbReference>
<dbReference type="OMA" id="EPPRECH"/>
<evidence type="ECO:0000313" key="3">
    <source>
        <dbReference type="EMBL" id="CAD7086274.1"/>
    </source>
</evidence>
<protein>
    <recommendedName>
        <fullName evidence="2">JmjC domain-containing protein</fullName>
    </recommendedName>
</protein>
<evidence type="ECO:0000256" key="1">
    <source>
        <dbReference type="SAM" id="Phobius"/>
    </source>
</evidence>
<name>A0A7R8USL1_HERIL</name>
<keyword evidence="1" id="KW-0812">Transmembrane</keyword>
<dbReference type="InterPro" id="IPR050910">
    <property type="entry name" value="JMJD6_ArgDemeth/LysHydrox"/>
</dbReference>
<evidence type="ECO:0000259" key="2">
    <source>
        <dbReference type="PROSITE" id="PS51184"/>
    </source>
</evidence>
<keyword evidence="1" id="KW-1133">Transmembrane helix</keyword>
<reference evidence="3 4" key="1">
    <citation type="submission" date="2020-11" db="EMBL/GenBank/DDBJ databases">
        <authorList>
            <person name="Wallbank WR R."/>
            <person name="Pardo Diaz C."/>
            <person name="Kozak K."/>
            <person name="Martin S."/>
            <person name="Jiggins C."/>
            <person name="Moest M."/>
            <person name="Warren A I."/>
            <person name="Generalovic N T."/>
            <person name="Byers J.R.P. K."/>
            <person name="Montejo-Kovacevich G."/>
            <person name="Yen C E."/>
        </authorList>
    </citation>
    <scope>NUCLEOTIDE SEQUENCE [LARGE SCALE GENOMIC DNA]</scope>
</reference>
<dbReference type="InterPro" id="IPR041667">
    <property type="entry name" value="Cupin_8"/>
</dbReference>
<accession>A0A7R8USL1</accession>
<sequence length="307" mass="35851">MDTTEIAKKRFEKFLKKCRDKKFDPTRLPSVQELRKDGFLKSWKFYLKLLVIICVFLITYFWKYINQGECLIEMPGAMSKAFRPPESCEFCRGVTEIKRISNITPEQFEEDYAYSGIPVIVTDATQNWTALDVFDFWYFKDVYMNAKRKRKSLSCQFFPQKTGIKNLHEALSIPRERVNYETGTEPWYFGWSNCNVEVAEVLRQHYGRPYFLPDTSENNAVDWIFMGGPGLGLNMHVDNVRLPSWQAQLRGAKQWILAPPPECYFQCKSFDTVVKKGEIIVIDTNKWYHQTIVAPGEVSITIGAEYD</sequence>
<gene>
    <name evidence="3" type="ORF">HERILL_LOCUS9061</name>
</gene>
<dbReference type="GO" id="GO:0016706">
    <property type="term" value="F:2-oxoglutarate-dependent dioxygenase activity"/>
    <property type="evidence" value="ECO:0007669"/>
    <property type="project" value="TreeGrafter"/>
</dbReference>
<keyword evidence="4" id="KW-1185">Reference proteome</keyword>
<dbReference type="Pfam" id="PF13621">
    <property type="entry name" value="Cupin_8"/>
    <property type="match status" value="1"/>
</dbReference>
<dbReference type="AlphaFoldDB" id="A0A7R8USL1"/>
<feature type="domain" description="JmjC" evidence="2">
    <location>
        <begin position="185"/>
        <end position="307"/>
    </location>
</feature>
<dbReference type="PROSITE" id="PS51184">
    <property type="entry name" value="JMJC"/>
    <property type="match status" value="1"/>
</dbReference>
<dbReference type="PANTHER" id="PTHR12480">
    <property type="entry name" value="ARGININE DEMETHYLASE AND LYSYL-HYDROXYLASE JMJD"/>
    <property type="match status" value="1"/>
</dbReference>
<dbReference type="OrthoDB" id="10063099at2759"/>